<dbReference type="SUPFAM" id="SSF54427">
    <property type="entry name" value="NTF2-like"/>
    <property type="match status" value="1"/>
</dbReference>
<protein>
    <recommendedName>
        <fullName evidence="3">Nuclear transport factor 2 family protein</fullName>
    </recommendedName>
</protein>
<evidence type="ECO:0000313" key="1">
    <source>
        <dbReference type="EMBL" id="QNN77670.1"/>
    </source>
</evidence>
<proteinExistence type="predicted"/>
<dbReference type="Gene3D" id="3.10.450.50">
    <property type="match status" value="1"/>
</dbReference>
<evidence type="ECO:0008006" key="3">
    <source>
        <dbReference type="Google" id="ProtNLM"/>
    </source>
</evidence>
<dbReference type="Proteomes" id="UP000515838">
    <property type="component" value="Chromosome"/>
</dbReference>
<dbReference type="GeneID" id="81472792"/>
<gene>
    <name evidence="1" type="ORF">IAE60_17520</name>
</gene>
<dbReference type="RefSeq" id="WP_187573203.1">
    <property type="nucleotide sequence ID" value="NZ_CP060731.1"/>
</dbReference>
<dbReference type="AlphaFoldDB" id="A0A7G9TC45"/>
<organism evidence="1 2">
    <name type="scientific">Pseudoxanthomonas mexicana</name>
    <dbReference type="NCBI Taxonomy" id="128785"/>
    <lineage>
        <taxon>Bacteria</taxon>
        <taxon>Pseudomonadati</taxon>
        <taxon>Pseudomonadota</taxon>
        <taxon>Gammaproteobacteria</taxon>
        <taxon>Lysobacterales</taxon>
        <taxon>Lysobacteraceae</taxon>
        <taxon>Pseudoxanthomonas</taxon>
    </lineage>
</organism>
<reference evidence="1 2" key="1">
    <citation type="submission" date="2020-08" db="EMBL/GenBank/DDBJ databases">
        <title>Streptomycin Non-resistant strain, P. mexicana.</title>
        <authorList>
            <person name="Ganesh-Kumar S."/>
            <person name="Zhe T."/>
            <person name="Yu Z."/>
            <person name="Min Y."/>
        </authorList>
    </citation>
    <scope>NUCLEOTIDE SEQUENCE [LARGE SCALE GENOMIC DNA]</scope>
    <source>
        <strain evidence="1 2">GTZY2</strain>
    </source>
</reference>
<dbReference type="EMBL" id="CP060731">
    <property type="protein sequence ID" value="QNN77670.1"/>
    <property type="molecule type" value="Genomic_DNA"/>
</dbReference>
<sequence length="143" mass="15951">MDEAAIGAVVDAMYAMISGPAGPRDWSTQDAVFHPDCRQIRTGVDAQGAPWRLSFSLEEYRANADTLLADMDFFEVETGREIRIFGNIAHVWSAYEARHAPGDTVPERRGINSIQLYKGEEGWKIIHMIWDNERDGVPLSAVG</sequence>
<name>A0A7G9TC45_PSEMX</name>
<accession>A0A7G9TC45</accession>
<dbReference type="InterPro" id="IPR032710">
    <property type="entry name" value="NTF2-like_dom_sf"/>
</dbReference>
<evidence type="ECO:0000313" key="2">
    <source>
        <dbReference type="Proteomes" id="UP000515838"/>
    </source>
</evidence>